<evidence type="ECO:0000256" key="4">
    <source>
        <dbReference type="ARBA" id="ARBA00022741"/>
    </source>
</evidence>
<name>A0AAV4JGI4_9GAST</name>
<evidence type="ECO:0000256" key="2">
    <source>
        <dbReference type="ARBA" id="ARBA00011961"/>
    </source>
</evidence>
<dbReference type="GO" id="GO:0016301">
    <property type="term" value="F:kinase activity"/>
    <property type="evidence" value="ECO:0007669"/>
    <property type="project" value="UniProtKB-KW"/>
</dbReference>
<dbReference type="GO" id="GO:0005737">
    <property type="term" value="C:cytoplasm"/>
    <property type="evidence" value="ECO:0007669"/>
    <property type="project" value="UniProtKB-ARBA"/>
</dbReference>
<evidence type="ECO:0000256" key="7">
    <source>
        <dbReference type="ARBA" id="ARBA00048655"/>
    </source>
</evidence>
<dbReference type="FunFam" id="3.30.200.20:FF:000264">
    <property type="entry name" value="Protein-ribulosamine 3-kinase, chloroplastic"/>
    <property type="match status" value="1"/>
</dbReference>
<dbReference type="SUPFAM" id="SSF56112">
    <property type="entry name" value="Protein kinase-like (PK-like)"/>
    <property type="match status" value="1"/>
</dbReference>
<comment type="similarity">
    <text evidence="1">Belongs to the fructosamine kinase family.</text>
</comment>
<reference evidence="8 9" key="1">
    <citation type="journal article" date="2021" name="Elife">
        <title>Chloroplast acquisition without the gene transfer in kleptoplastic sea slugs, Plakobranchus ocellatus.</title>
        <authorList>
            <person name="Maeda T."/>
            <person name="Takahashi S."/>
            <person name="Yoshida T."/>
            <person name="Shimamura S."/>
            <person name="Takaki Y."/>
            <person name="Nagai Y."/>
            <person name="Toyoda A."/>
            <person name="Suzuki Y."/>
            <person name="Arimoto A."/>
            <person name="Ishii H."/>
            <person name="Satoh N."/>
            <person name="Nishiyama T."/>
            <person name="Hasebe M."/>
            <person name="Maruyama T."/>
            <person name="Minagawa J."/>
            <person name="Obokata J."/>
            <person name="Shigenobu S."/>
        </authorList>
    </citation>
    <scope>NUCLEOTIDE SEQUENCE [LARGE SCALE GENOMIC DNA]</scope>
</reference>
<evidence type="ECO:0000256" key="6">
    <source>
        <dbReference type="ARBA" id="ARBA00022840"/>
    </source>
</evidence>
<proteinExistence type="inferred from homology"/>
<keyword evidence="5" id="KW-0418">Kinase</keyword>
<keyword evidence="6" id="KW-0067">ATP-binding</keyword>
<dbReference type="InterPro" id="IPR011009">
    <property type="entry name" value="Kinase-like_dom_sf"/>
</dbReference>
<dbReference type="PANTHER" id="PTHR12149:SF8">
    <property type="entry name" value="PROTEIN-RIBULOSAMINE 3-KINASE"/>
    <property type="match status" value="1"/>
</dbReference>
<gene>
    <name evidence="8" type="ORF">ElyMa_001572500</name>
</gene>
<dbReference type="GO" id="GO:0102193">
    <property type="term" value="F:protein-ribulosamine 3-kinase activity"/>
    <property type="evidence" value="ECO:0007669"/>
    <property type="project" value="UniProtKB-EC"/>
</dbReference>
<dbReference type="Proteomes" id="UP000762676">
    <property type="component" value="Unassembled WGS sequence"/>
</dbReference>
<dbReference type="EMBL" id="BMAT01003105">
    <property type="protein sequence ID" value="GFS20486.1"/>
    <property type="molecule type" value="Genomic_DNA"/>
</dbReference>
<dbReference type="Pfam" id="PF03881">
    <property type="entry name" value="Fructosamin_kin"/>
    <property type="match status" value="1"/>
</dbReference>
<dbReference type="AlphaFoldDB" id="A0AAV4JGI4"/>
<evidence type="ECO:0000256" key="5">
    <source>
        <dbReference type="ARBA" id="ARBA00022777"/>
    </source>
</evidence>
<evidence type="ECO:0000313" key="9">
    <source>
        <dbReference type="Proteomes" id="UP000762676"/>
    </source>
</evidence>
<protein>
    <recommendedName>
        <fullName evidence="2">protein-ribulosamine 3-kinase</fullName>
        <ecNumber evidence="2">2.7.1.172</ecNumber>
    </recommendedName>
</protein>
<dbReference type="PANTHER" id="PTHR12149">
    <property type="entry name" value="FRUCTOSAMINE 3 KINASE-RELATED PROTEIN"/>
    <property type="match status" value="1"/>
</dbReference>
<keyword evidence="3" id="KW-0808">Transferase</keyword>
<dbReference type="GO" id="GO:0005524">
    <property type="term" value="F:ATP binding"/>
    <property type="evidence" value="ECO:0007669"/>
    <property type="project" value="UniProtKB-KW"/>
</dbReference>
<dbReference type="EC" id="2.7.1.172" evidence="2"/>
<keyword evidence="4" id="KW-0547">Nucleotide-binding</keyword>
<accession>A0AAV4JGI4</accession>
<comment type="caution">
    <text evidence="8">The sequence shown here is derived from an EMBL/GenBank/DDBJ whole genome shotgun (WGS) entry which is preliminary data.</text>
</comment>
<organism evidence="8 9">
    <name type="scientific">Elysia marginata</name>
    <dbReference type="NCBI Taxonomy" id="1093978"/>
    <lineage>
        <taxon>Eukaryota</taxon>
        <taxon>Metazoa</taxon>
        <taxon>Spiralia</taxon>
        <taxon>Lophotrochozoa</taxon>
        <taxon>Mollusca</taxon>
        <taxon>Gastropoda</taxon>
        <taxon>Heterobranchia</taxon>
        <taxon>Euthyneura</taxon>
        <taxon>Panpulmonata</taxon>
        <taxon>Sacoglossa</taxon>
        <taxon>Placobranchoidea</taxon>
        <taxon>Plakobranchidae</taxon>
        <taxon>Elysia</taxon>
    </lineage>
</organism>
<evidence type="ECO:0000256" key="1">
    <source>
        <dbReference type="ARBA" id="ARBA00009460"/>
    </source>
</evidence>
<sequence length="200" mass="21578">MSATEELIKQELGISKLRRTGKGGGGCINEGSAYDTENGTIFVKFNNGAEAFEMFEGEHASLAALYASATVAVPKPMKVIKNPQGGAMLVMEYLDMHSLSKHSALLGEQMARLHLHNAELGKTQAAGEKSVHKRESDAEFVSKAISMVNAESRFVTEYDTSPLDAISSGMFLGPYHMLVSVTLGQDGADVWETSTYARAR</sequence>
<dbReference type="Gene3D" id="3.30.200.20">
    <property type="entry name" value="Phosphorylase Kinase, domain 1"/>
    <property type="match status" value="1"/>
</dbReference>
<evidence type="ECO:0000313" key="8">
    <source>
        <dbReference type="EMBL" id="GFS20486.1"/>
    </source>
</evidence>
<keyword evidence="9" id="KW-1185">Reference proteome</keyword>
<evidence type="ECO:0000256" key="3">
    <source>
        <dbReference type="ARBA" id="ARBA00022679"/>
    </source>
</evidence>
<dbReference type="InterPro" id="IPR016477">
    <property type="entry name" value="Fructo-/Ketosamine-3-kinase"/>
</dbReference>
<comment type="catalytic activity">
    <reaction evidence="7">
        <text>N(6)-D-ribulosyl-L-lysyl-[protein] + ATP = N(6)-(3-O-phospho-D-ribulosyl)-L-lysyl-[protein] + ADP + H(+)</text>
        <dbReference type="Rhea" id="RHEA:48432"/>
        <dbReference type="Rhea" id="RHEA-COMP:12103"/>
        <dbReference type="Rhea" id="RHEA-COMP:12104"/>
        <dbReference type="ChEBI" id="CHEBI:15378"/>
        <dbReference type="ChEBI" id="CHEBI:30616"/>
        <dbReference type="ChEBI" id="CHEBI:90418"/>
        <dbReference type="ChEBI" id="CHEBI:90420"/>
        <dbReference type="ChEBI" id="CHEBI:456216"/>
        <dbReference type="EC" id="2.7.1.172"/>
    </reaction>
    <physiologicalReaction direction="left-to-right" evidence="7">
        <dbReference type="Rhea" id="RHEA:48433"/>
    </physiologicalReaction>
</comment>